<reference evidence="15 16" key="1">
    <citation type="journal article" date="2007" name="Nature">
        <title>Evolution of genes and genomes on the Drosophila phylogeny.</title>
        <authorList>
            <consortium name="Drosophila 12 Genomes Consortium"/>
            <person name="Clark A.G."/>
            <person name="Eisen M.B."/>
            <person name="Smith D.R."/>
            <person name="Bergman C.M."/>
            <person name="Oliver B."/>
            <person name="Markow T.A."/>
            <person name="Kaufman T.C."/>
            <person name="Kellis M."/>
            <person name="Gelbart W."/>
            <person name="Iyer V.N."/>
            <person name="Pollard D.A."/>
            <person name="Sackton T.B."/>
            <person name="Larracuente A.M."/>
            <person name="Singh N.D."/>
            <person name="Abad J.P."/>
            <person name="Abt D.N."/>
            <person name="Adryan B."/>
            <person name="Aguade M."/>
            <person name="Akashi H."/>
            <person name="Anderson W.W."/>
            <person name="Aquadro C.F."/>
            <person name="Ardell D.H."/>
            <person name="Arguello R."/>
            <person name="Artieri C.G."/>
            <person name="Barbash D.A."/>
            <person name="Barker D."/>
            <person name="Barsanti P."/>
            <person name="Batterham P."/>
            <person name="Batzoglou S."/>
            <person name="Begun D."/>
            <person name="Bhutkar A."/>
            <person name="Blanco E."/>
            <person name="Bosak S.A."/>
            <person name="Bradley R.K."/>
            <person name="Brand A.D."/>
            <person name="Brent M.R."/>
            <person name="Brooks A.N."/>
            <person name="Brown R.H."/>
            <person name="Butlin R.K."/>
            <person name="Caggese C."/>
            <person name="Calvi B.R."/>
            <person name="Bernardo de Carvalho A."/>
            <person name="Caspi A."/>
            <person name="Castrezana S."/>
            <person name="Celniker S.E."/>
            <person name="Chang J.L."/>
            <person name="Chapple C."/>
            <person name="Chatterji S."/>
            <person name="Chinwalla A."/>
            <person name="Civetta A."/>
            <person name="Clifton S.W."/>
            <person name="Comeron J.M."/>
            <person name="Costello J.C."/>
            <person name="Coyne J.A."/>
            <person name="Daub J."/>
            <person name="David R.G."/>
            <person name="Delcher A.L."/>
            <person name="Delehaunty K."/>
            <person name="Do C.B."/>
            <person name="Ebling H."/>
            <person name="Edwards K."/>
            <person name="Eickbush T."/>
            <person name="Evans J.D."/>
            <person name="Filipski A."/>
            <person name="Findeiss S."/>
            <person name="Freyhult E."/>
            <person name="Fulton L."/>
            <person name="Fulton R."/>
            <person name="Garcia A.C."/>
            <person name="Gardiner A."/>
            <person name="Garfield D.A."/>
            <person name="Garvin B.E."/>
            <person name="Gibson G."/>
            <person name="Gilbert D."/>
            <person name="Gnerre S."/>
            <person name="Godfrey J."/>
            <person name="Good R."/>
            <person name="Gotea V."/>
            <person name="Gravely B."/>
            <person name="Greenberg A.J."/>
            <person name="Griffiths-Jones S."/>
            <person name="Gross S."/>
            <person name="Guigo R."/>
            <person name="Gustafson E.A."/>
            <person name="Haerty W."/>
            <person name="Hahn M.W."/>
            <person name="Halligan D.L."/>
            <person name="Halpern A.L."/>
            <person name="Halter G.M."/>
            <person name="Han M.V."/>
            <person name="Heger A."/>
            <person name="Hillier L."/>
            <person name="Hinrichs A.S."/>
            <person name="Holmes I."/>
            <person name="Hoskins R.A."/>
            <person name="Hubisz M.J."/>
            <person name="Hultmark D."/>
            <person name="Huntley M.A."/>
            <person name="Jaffe D.B."/>
            <person name="Jagadeeshan S."/>
            <person name="Jeck W.R."/>
            <person name="Johnson J."/>
            <person name="Jones C.D."/>
            <person name="Jordan W.C."/>
            <person name="Karpen G.H."/>
            <person name="Kataoka E."/>
            <person name="Keightley P.D."/>
            <person name="Kheradpour P."/>
            <person name="Kirkness E.F."/>
            <person name="Koerich L.B."/>
            <person name="Kristiansen K."/>
            <person name="Kudrna D."/>
            <person name="Kulathinal R.J."/>
            <person name="Kumar S."/>
            <person name="Kwok R."/>
            <person name="Lander E."/>
            <person name="Langley C.H."/>
            <person name="Lapoint R."/>
            <person name="Lazzaro B.P."/>
            <person name="Lee S.J."/>
            <person name="Levesque L."/>
            <person name="Li R."/>
            <person name="Lin C.F."/>
            <person name="Lin M.F."/>
            <person name="Lindblad-Toh K."/>
            <person name="Llopart A."/>
            <person name="Long M."/>
            <person name="Low L."/>
            <person name="Lozovsky E."/>
            <person name="Lu J."/>
            <person name="Luo M."/>
            <person name="Machado C.A."/>
            <person name="Makalowski W."/>
            <person name="Marzo M."/>
            <person name="Matsuda M."/>
            <person name="Matzkin L."/>
            <person name="McAllister B."/>
            <person name="McBride C.S."/>
            <person name="McKernan B."/>
            <person name="McKernan K."/>
            <person name="Mendez-Lago M."/>
            <person name="Minx P."/>
            <person name="Mollenhauer M.U."/>
            <person name="Montooth K."/>
            <person name="Mount S.M."/>
            <person name="Mu X."/>
            <person name="Myers E."/>
            <person name="Negre B."/>
            <person name="Newfeld S."/>
            <person name="Nielsen R."/>
            <person name="Noor M.A."/>
            <person name="O'Grady P."/>
            <person name="Pachter L."/>
            <person name="Papaceit M."/>
            <person name="Parisi M.J."/>
            <person name="Parisi M."/>
            <person name="Parts L."/>
            <person name="Pedersen J.S."/>
            <person name="Pesole G."/>
            <person name="Phillippy A.M."/>
            <person name="Ponting C.P."/>
            <person name="Pop M."/>
            <person name="Porcelli D."/>
            <person name="Powell J.R."/>
            <person name="Prohaska S."/>
            <person name="Pruitt K."/>
            <person name="Puig M."/>
            <person name="Quesneville H."/>
            <person name="Ram K.R."/>
            <person name="Rand D."/>
            <person name="Rasmussen M.D."/>
            <person name="Reed L.K."/>
            <person name="Reenan R."/>
            <person name="Reily A."/>
            <person name="Remington K.A."/>
            <person name="Rieger T.T."/>
            <person name="Ritchie M.G."/>
            <person name="Robin C."/>
            <person name="Rogers Y.H."/>
            <person name="Rohde C."/>
            <person name="Rozas J."/>
            <person name="Rubenfield M.J."/>
            <person name="Ruiz A."/>
            <person name="Russo S."/>
            <person name="Salzberg S.L."/>
            <person name="Sanchez-Gracia A."/>
            <person name="Saranga D.J."/>
            <person name="Sato H."/>
            <person name="Schaeffer S.W."/>
            <person name="Schatz M.C."/>
            <person name="Schlenke T."/>
            <person name="Schwartz R."/>
            <person name="Segarra C."/>
            <person name="Singh R.S."/>
            <person name="Sirot L."/>
            <person name="Sirota M."/>
            <person name="Sisneros N.B."/>
            <person name="Smith C.D."/>
            <person name="Smith T.F."/>
            <person name="Spieth J."/>
            <person name="Stage D.E."/>
            <person name="Stark A."/>
            <person name="Stephan W."/>
            <person name="Strausberg R.L."/>
            <person name="Strempel S."/>
            <person name="Sturgill D."/>
            <person name="Sutton G."/>
            <person name="Sutton G.G."/>
            <person name="Tao W."/>
            <person name="Teichmann S."/>
            <person name="Tobari Y.N."/>
            <person name="Tomimura Y."/>
            <person name="Tsolas J.M."/>
            <person name="Valente V.L."/>
            <person name="Venter E."/>
            <person name="Venter J.C."/>
            <person name="Vicario S."/>
            <person name="Vieira F.G."/>
            <person name="Vilella A.J."/>
            <person name="Villasante A."/>
            <person name="Walenz B."/>
            <person name="Wang J."/>
            <person name="Wasserman M."/>
            <person name="Watts T."/>
            <person name="Wilson D."/>
            <person name="Wilson R.K."/>
            <person name="Wing R.A."/>
            <person name="Wolfner M.F."/>
            <person name="Wong A."/>
            <person name="Wong G.K."/>
            <person name="Wu C.I."/>
            <person name="Wu G."/>
            <person name="Yamamoto D."/>
            <person name="Yang H.P."/>
            <person name="Yang S.P."/>
            <person name="Yorke J.A."/>
            <person name="Yoshida K."/>
            <person name="Zdobnov E."/>
            <person name="Zhang P."/>
            <person name="Zhang Y."/>
            <person name="Zimin A.V."/>
            <person name="Baldwin J."/>
            <person name="Abdouelleil A."/>
            <person name="Abdulkadir J."/>
            <person name="Abebe A."/>
            <person name="Abera B."/>
            <person name="Abreu J."/>
            <person name="Acer S.C."/>
            <person name="Aftuck L."/>
            <person name="Alexander A."/>
            <person name="An P."/>
            <person name="Anderson E."/>
            <person name="Anderson S."/>
            <person name="Arachi H."/>
            <person name="Azer M."/>
            <person name="Bachantsang P."/>
            <person name="Barry A."/>
            <person name="Bayul T."/>
            <person name="Berlin A."/>
            <person name="Bessette D."/>
            <person name="Bloom T."/>
            <person name="Blye J."/>
            <person name="Boguslavskiy L."/>
            <person name="Bonnet C."/>
            <person name="Boukhgalter B."/>
            <person name="Bourzgui I."/>
            <person name="Brown A."/>
            <person name="Cahill P."/>
            <person name="Channer S."/>
            <person name="Cheshatsang Y."/>
            <person name="Chuda L."/>
            <person name="Citroen M."/>
            <person name="Collymore A."/>
            <person name="Cooke P."/>
            <person name="Costello M."/>
            <person name="D'Aco K."/>
            <person name="Daza R."/>
            <person name="De Haan G."/>
            <person name="DeGray S."/>
            <person name="DeMaso C."/>
            <person name="Dhargay N."/>
            <person name="Dooley K."/>
            <person name="Dooley E."/>
            <person name="Doricent M."/>
            <person name="Dorje P."/>
            <person name="Dorjee K."/>
            <person name="Dupes A."/>
            <person name="Elong R."/>
            <person name="Falk J."/>
            <person name="Farina A."/>
            <person name="Faro S."/>
            <person name="Ferguson D."/>
            <person name="Fisher S."/>
            <person name="Foley C.D."/>
            <person name="Franke A."/>
            <person name="Friedrich D."/>
            <person name="Gadbois L."/>
            <person name="Gearin G."/>
            <person name="Gearin C.R."/>
            <person name="Giannoukos G."/>
            <person name="Goode T."/>
            <person name="Graham J."/>
            <person name="Grandbois E."/>
            <person name="Grewal S."/>
            <person name="Gyaltsen K."/>
            <person name="Hafez N."/>
            <person name="Hagos B."/>
            <person name="Hall J."/>
            <person name="Henson C."/>
            <person name="Hollinger A."/>
            <person name="Honan T."/>
            <person name="Huard M.D."/>
            <person name="Hughes L."/>
            <person name="Hurhula B."/>
            <person name="Husby M.E."/>
            <person name="Kamat A."/>
            <person name="Kanga B."/>
            <person name="Kashin S."/>
            <person name="Khazanovich D."/>
            <person name="Kisner P."/>
            <person name="Lance K."/>
            <person name="Lara M."/>
            <person name="Lee W."/>
            <person name="Lennon N."/>
            <person name="Letendre F."/>
            <person name="LeVine R."/>
            <person name="Lipovsky A."/>
            <person name="Liu X."/>
            <person name="Liu J."/>
            <person name="Liu S."/>
            <person name="Lokyitsang T."/>
            <person name="Lokyitsang Y."/>
            <person name="Lubonja R."/>
            <person name="Lui A."/>
            <person name="MacDonald P."/>
            <person name="Magnisalis V."/>
            <person name="Maru K."/>
            <person name="Matthews C."/>
            <person name="McCusker W."/>
            <person name="McDonough S."/>
            <person name="Mehta T."/>
            <person name="Meldrim J."/>
            <person name="Meneus L."/>
            <person name="Mihai O."/>
            <person name="Mihalev A."/>
            <person name="Mihova T."/>
            <person name="Mittelman R."/>
            <person name="Mlenga V."/>
            <person name="Montmayeur A."/>
            <person name="Mulrain L."/>
            <person name="Navidi A."/>
            <person name="Naylor J."/>
            <person name="Negash T."/>
            <person name="Nguyen T."/>
            <person name="Nguyen N."/>
            <person name="Nicol R."/>
            <person name="Norbu C."/>
            <person name="Norbu N."/>
            <person name="Novod N."/>
            <person name="O'Neill B."/>
            <person name="Osman S."/>
            <person name="Markiewicz E."/>
            <person name="Oyono O.L."/>
            <person name="Patti C."/>
            <person name="Phunkhang P."/>
            <person name="Pierre F."/>
            <person name="Priest M."/>
            <person name="Raghuraman S."/>
            <person name="Rege F."/>
            <person name="Reyes R."/>
            <person name="Rise C."/>
            <person name="Rogov P."/>
            <person name="Ross K."/>
            <person name="Ryan E."/>
            <person name="Settipalli S."/>
            <person name="Shea T."/>
            <person name="Sherpa N."/>
            <person name="Shi L."/>
            <person name="Shih D."/>
            <person name="Sparrow T."/>
            <person name="Spaulding J."/>
            <person name="Stalker J."/>
            <person name="Stange-Thomann N."/>
            <person name="Stavropoulos S."/>
            <person name="Stone C."/>
            <person name="Strader C."/>
            <person name="Tesfaye S."/>
            <person name="Thomson T."/>
            <person name="Thoulutsang Y."/>
            <person name="Thoulutsang D."/>
            <person name="Topham K."/>
            <person name="Topping I."/>
            <person name="Tsamla T."/>
            <person name="Vassiliev H."/>
            <person name="Vo A."/>
            <person name="Wangchuk T."/>
            <person name="Wangdi T."/>
            <person name="Weiand M."/>
            <person name="Wilkinson J."/>
            <person name="Wilson A."/>
            <person name="Yadav S."/>
            <person name="Young G."/>
            <person name="Yu Q."/>
            <person name="Zembek L."/>
            <person name="Zhong D."/>
            <person name="Zimmer A."/>
            <person name="Zwirko Z."/>
            <person name="Jaffe D.B."/>
            <person name="Alvarez P."/>
            <person name="Brockman W."/>
            <person name="Butler J."/>
            <person name="Chin C."/>
            <person name="Gnerre S."/>
            <person name="Grabherr M."/>
            <person name="Kleber M."/>
            <person name="Mauceli E."/>
            <person name="MacCallum I."/>
        </authorList>
    </citation>
    <scope>NUCLEOTIDE SEQUENCE [LARGE SCALE GENOMIC DNA]</scope>
    <source>
        <strain evidence="16">Tucson 15081-1352.22</strain>
    </source>
</reference>
<evidence type="ECO:0000256" key="12">
    <source>
        <dbReference type="SAM" id="Coils"/>
    </source>
</evidence>
<dbReference type="SUPFAM" id="SSF81324">
    <property type="entry name" value="Voltage-gated potassium channels"/>
    <property type="match status" value="1"/>
</dbReference>
<evidence type="ECO:0000256" key="2">
    <source>
        <dbReference type="ARBA" id="ARBA00022448"/>
    </source>
</evidence>
<evidence type="ECO:0000256" key="10">
    <source>
        <dbReference type="ARBA" id="ARBA00023303"/>
    </source>
</evidence>
<keyword evidence="4 13" id="KW-0812">Transmembrane</keyword>
<keyword evidence="16" id="KW-1185">Reference proteome</keyword>
<dbReference type="OMA" id="LPCCCSM"/>
<dbReference type="Pfam" id="PF00520">
    <property type="entry name" value="Ion_trans"/>
    <property type="match status" value="1"/>
</dbReference>
<evidence type="ECO:0000313" key="16">
    <source>
        <dbReference type="Proteomes" id="UP000009192"/>
    </source>
</evidence>
<keyword evidence="9 13" id="KW-0472">Membrane</keyword>
<dbReference type="KEGG" id="dmo:Dmoj_GI19678"/>
<feature type="domain" description="Ion transport" evidence="14">
    <location>
        <begin position="502"/>
        <end position="743"/>
    </location>
</feature>
<proteinExistence type="predicted"/>
<keyword evidence="8" id="KW-0406">Ion transport</keyword>
<evidence type="ECO:0000256" key="7">
    <source>
        <dbReference type="ARBA" id="ARBA00023043"/>
    </source>
</evidence>
<organism evidence="15 16">
    <name type="scientific">Drosophila mojavensis</name>
    <name type="common">Fruit fly</name>
    <dbReference type="NCBI Taxonomy" id="7230"/>
    <lineage>
        <taxon>Eukaryota</taxon>
        <taxon>Metazoa</taxon>
        <taxon>Ecdysozoa</taxon>
        <taxon>Arthropoda</taxon>
        <taxon>Hexapoda</taxon>
        <taxon>Insecta</taxon>
        <taxon>Pterygota</taxon>
        <taxon>Neoptera</taxon>
        <taxon>Endopterygota</taxon>
        <taxon>Diptera</taxon>
        <taxon>Brachycera</taxon>
        <taxon>Muscomorpha</taxon>
        <taxon>Ephydroidea</taxon>
        <taxon>Drosophilidae</taxon>
        <taxon>Drosophila</taxon>
    </lineage>
</organism>
<dbReference type="eggNOG" id="KOG0510">
    <property type="taxonomic scope" value="Eukaryota"/>
</dbReference>
<protein>
    <recommendedName>
        <fullName evidence="14">Ion transport domain-containing protein</fullName>
    </recommendedName>
</protein>
<evidence type="ECO:0000256" key="9">
    <source>
        <dbReference type="ARBA" id="ARBA00023136"/>
    </source>
</evidence>
<feature type="transmembrane region" description="Helical" evidence="13">
    <location>
        <begin position="637"/>
        <end position="655"/>
    </location>
</feature>
<evidence type="ECO:0000256" key="8">
    <source>
        <dbReference type="ARBA" id="ARBA00023065"/>
    </source>
</evidence>
<keyword evidence="7 11" id="KW-0040">ANK repeat</keyword>
<dbReference type="SUPFAM" id="SSF48403">
    <property type="entry name" value="Ankyrin repeat"/>
    <property type="match status" value="2"/>
</dbReference>
<evidence type="ECO:0000256" key="3">
    <source>
        <dbReference type="ARBA" id="ARBA00022606"/>
    </source>
</evidence>
<keyword evidence="12" id="KW-0175">Coiled coil</keyword>
<keyword evidence="5" id="KW-0677">Repeat</keyword>
<dbReference type="InterPro" id="IPR002110">
    <property type="entry name" value="Ankyrin_rpt"/>
</dbReference>
<evidence type="ECO:0000259" key="14">
    <source>
        <dbReference type="Pfam" id="PF00520"/>
    </source>
</evidence>
<dbReference type="PROSITE" id="PS50088">
    <property type="entry name" value="ANK_REPEAT"/>
    <property type="match status" value="1"/>
</dbReference>
<dbReference type="HOGENOM" id="CLU_013460_0_0_1"/>
<dbReference type="Pfam" id="PF00023">
    <property type="entry name" value="Ank"/>
    <property type="match status" value="1"/>
</dbReference>
<feature type="transmembrane region" description="Helical" evidence="13">
    <location>
        <begin position="710"/>
        <end position="728"/>
    </location>
</feature>
<dbReference type="PhylomeDB" id="B4KR70"/>
<dbReference type="GO" id="GO:0034703">
    <property type="term" value="C:cation channel complex"/>
    <property type="evidence" value="ECO:0007669"/>
    <property type="project" value="UniProtKB-ARBA"/>
</dbReference>
<dbReference type="PROSITE" id="PS50297">
    <property type="entry name" value="ANK_REP_REGION"/>
    <property type="match status" value="1"/>
</dbReference>
<keyword evidence="10" id="KW-0407">Ion channel</keyword>
<dbReference type="Gene3D" id="1.25.40.20">
    <property type="entry name" value="Ankyrin repeat-containing domain"/>
    <property type="match status" value="2"/>
</dbReference>
<dbReference type="SMART" id="SM00248">
    <property type="entry name" value="ANK"/>
    <property type="match status" value="4"/>
</dbReference>
<feature type="coiled-coil region" evidence="12">
    <location>
        <begin position="232"/>
        <end position="259"/>
    </location>
</feature>
<keyword evidence="2" id="KW-0813">Transport</keyword>
<feature type="transmembrane region" description="Helical" evidence="13">
    <location>
        <begin position="594"/>
        <end position="617"/>
    </location>
</feature>
<evidence type="ECO:0000256" key="13">
    <source>
        <dbReference type="SAM" id="Phobius"/>
    </source>
</evidence>
<accession>B4KR70</accession>
<sequence length="909" mass="103401">MDLTGCGLSDPQTQLAAALANRNIKEFQTALQLGAQPNLEDERHASIYEKALSTPGCAEFIEACLAHGCNANHINLKHNKAAISYVCDSRDPLNLAVLLRRPEVLVDRKYGRLTPLHSLAKNLKPENVEQVHRCMQQLLDYGASPNVVDQGEQTPLHLVLRNNRIPAPAKQELVKLFLQQPSLDIDTYRNGEVRQMLAAQYPELQLPPQRSVNDDGEIDLERLLRQLRDDDESQFEQLLAEHKLNISDQENQRNIQQEQYLPLLMESIKLGKQSAFEAILQTGINVNQKPLGQASSAVELAIIWGNWRALEKLLQHPELKLGPDSRLLNAVISRLDQQPLDSFCDYSRCFELLLDSPLVDINEQDASGQVPLYYAVKYRNMQAVQTLLSHGAYIGSKSVFGELAIEHMWPELLEQHFDSCITTNAQKAGDQNFEIIIDFKNLMRQQPNVEQQPLKRRSMPAQDEMTPIACIAKSKELRPLLQHPLISSFLFLKWHRLSFIFYINFVIYTFFTGSIIIYTLLKFHESSHSGLTALFAILSWVGICYLIIRELIQLLMAPKWNYYFSLTNVLELALIVLSIMTCKESSFDRETQRVLAVCTILLVALEFCLLVGSLPVLSISTHMLMLRAVSSSFIKSFGLYSIFVVTFSLCFYILFGKPQEQQEQPPQPGAQEDNGFNSFSKPIEAVIKTIVMLTGEFDASSIKFDSVPTYFIFLLFVLFMTIVLFNLLNGLAVSDTQAIKAQAELNGAICRSNTLLRYEQVLMDRKGRTGYLMSTKPLRWAYERLIRVYPNYLALRQISVLPNDGNKVLIPLVDPTEMRQRNNATFQAVPTNQDCQQKLLDPPLNLLPCCCSMLKGKCSRIDSRTVKQALAIIEQRSSGEQKRQREQNTERRLQHIEQKLEQLLQLLQK</sequence>
<evidence type="ECO:0000256" key="1">
    <source>
        <dbReference type="ARBA" id="ARBA00004141"/>
    </source>
</evidence>
<keyword evidence="6 13" id="KW-1133">Transmembrane helix</keyword>
<dbReference type="InterPro" id="IPR052076">
    <property type="entry name" value="TRP_cation_channel"/>
</dbReference>
<feature type="transmembrane region" description="Helical" evidence="13">
    <location>
        <begin position="528"/>
        <end position="548"/>
    </location>
</feature>
<dbReference type="GO" id="GO:0005216">
    <property type="term" value="F:monoatomic ion channel activity"/>
    <property type="evidence" value="ECO:0007669"/>
    <property type="project" value="InterPro"/>
</dbReference>
<dbReference type="EMBL" id="CH933808">
    <property type="protein sequence ID" value="EDW08257.1"/>
    <property type="molecule type" value="Genomic_DNA"/>
</dbReference>
<feature type="transmembrane region" description="Helical" evidence="13">
    <location>
        <begin position="560"/>
        <end position="582"/>
    </location>
</feature>
<dbReference type="SMR" id="B4KR70"/>
<dbReference type="PANTHER" id="PTHR47143">
    <property type="entry name" value="TRANSIENT RECEPTOR POTENTIAL CATION CHANNEL PROTEIN PAINLESS"/>
    <property type="match status" value="1"/>
</dbReference>
<evidence type="ECO:0000313" key="15">
    <source>
        <dbReference type="EMBL" id="EDW08257.1"/>
    </source>
</evidence>
<dbReference type="AlphaFoldDB" id="B4KR70"/>
<evidence type="ECO:0000256" key="5">
    <source>
        <dbReference type="ARBA" id="ARBA00022737"/>
    </source>
</evidence>
<comment type="subcellular location">
    <subcellularLocation>
        <location evidence="1">Membrane</location>
        <topology evidence="1">Multi-pass membrane protein</topology>
    </subcellularLocation>
</comment>
<dbReference type="InterPro" id="IPR036770">
    <property type="entry name" value="Ankyrin_rpt-contain_sf"/>
</dbReference>
<dbReference type="FunCoup" id="B4KR70">
    <property type="interactions" value="77"/>
</dbReference>
<feature type="coiled-coil region" evidence="12">
    <location>
        <begin position="879"/>
        <end position="906"/>
    </location>
</feature>
<gene>
    <name evidence="15" type="primary">Dmoj\GI19678</name>
    <name evidence="15" type="ORF">Dmoj_GI19678</name>
</gene>
<name>B4KR70_DROMO</name>
<feature type="repeat" description="ANK" evidence="11">
    <location>
        <begin position="367"/>
        <end position="399"/>
    </location>
</feature>
<dbReference type="Proteomes" id="UP000009192">
    <property type="component" value="Unassembled WGS sequence"/>
</dbReference>
<feature type="transmembrane region" description="Helical" evidence="13">
    <location>
        <begin position="499"/>
        <end position="521"/>
    </location>
</feature>
<dbReference type="InParanoid" id="B4KR70"/>
<evidence type="ECO:0000256" key="6">
    <source>
        <dbReference type="ARBA" id="ARBA00022989"/>
    </source>
</evidence>
<evidence type="ECO:0000256" key="4">
    <source>
        <dbReference type="ARBA" id="ARBA00022692"/>
    </source>
</evidence>
<dbReference type="OrthoDB" id="2157354at2759"/>
<evidence type="ECO:0000256" key="11">
    <source>
        <dbReference type="PROSITE-ProRule" id="PRU00023"/>
    </source>
</evidence>
<dbReference type="InterPro" id="IPR005821">
    <property type="entry name" value="Ion_trans_dom"/>
</dbReference>
<dbReference type="PANTHER" id="PTHR47143:SF4">
    <property type="entry name" value="TRANSIENT RECEPTOR POTENTIAL CATION CHANNEL PROTEIN PAINLESS"/>
    <property type="match status" value="1"/>
</dbReference>
<keyword evidence="3" id="KW-0716">Sensory transduction</keyword>